<accession>A0A9P1DQ65</accession>
<organism evidence="1">
    <name type="scientific">Cladocopium goreaui</name>
    <dbReference type="NCBI Taxonomy" id="2562237"/>
    <lineage>
        <taxon>Eukaryota</taxon>
        <taxon>Sar</taxon>
        <taxon>Alveolata</taxon>
        <taxon>Dinophyceae</taxon>
        <taxon>Suessiales</taxon>
        <taxon>Symbiodiniaceae</taxon>
        <taxon>Cladocopium</taxon>
    </lineage>
</organism>
<protein>
    <submittedName>
        <fullName evidence="1">Uncharacterized protein</fullName>
    </submittedName>
</protein>
<gene>
    <name evidence="1" type="ORF">C1SCF055_LOCUS38463</name>
</gene>
<proteinExistence type="predicted"/>
<dbReference type="OrthoDB" id="10413090at2759"/>
<comment type="caution">
    <text evidence="1">The sequence shown here is derived from an EMBL/GenBank/DDBJ whole genome shotgun (WGS) entry which is preliminary data.</text>
</comment>
<dbReference type="EMBL" id="CAMXCT030005890">
    <property type="protein sequence ID" value="CAL4800813.1"/>
    <property type="molecule type" value="Genomic_DNA"/>
</dbReference>
<keyword evidence="3" id="KW-1185">Reference proteome</keyword>
<evidence type="ECO:0000313" key="2">
    <source>
        <dbReference type="EMBL" id="CAL1166876.1"/>
    </source>
</evidence>
<dbReference type="AlphaFoldDB" id="A0A9P1DQ65"/>
<dbReference type="EMBL" id="CAMXCT010005890">
    <property type="protein sequence ID" value="CAI4013501.1"/>
    <property type="molecule type" value="Genomic_DNA"/>
</dbReference>
<dbReference type="Proteomes" id="UP001152797">
    <property type="component" value="Unassembled WGS sequence"/>
</dbReference>
<evidence type="ECO:0000313" key="1">
    <source>
        <dbReference type="EMBL" id="CAI4013501.1"/>
    </source>
</evidence>
<reference evidence="1" key="1">
    <citation type="submission" date="2022-10" db="EMBL/GenBank/DDBJ databases">
        <authorList>
            <person name="Chen Y."/>
            <person name="Dougan E. K."/>
            <person name="Chan C."/>
            <person name="Rhodes N."/>
            <person name="Thang M."/>
        </authorList>
    </citation>
    <scope>NUCLEOTIDE SEQUENCE</scope>
</reference>
<reference evidence="2" key="2">
    <citation type="submission" date="2024-04" db="EMBL/GenBank/DDBJ databases">
        <authorList>
            <person name="Chen Y."/>
            <person name="Shah S."/>
            <person name="Dougan E. K."/>
            <person name="Thang M."/>
            <person name="Chan C."/>
        </authorList>
    </citation>
    <scope>NUCLEOTIDE SEQUENCE [LARGE SCALE GENOMIC DNA]</scope>
</reference>
<sequence>MEGSSQVSPFNPGQLYAGGSTVTVDVDGTLVPVKIDAYYGPQPTRVGGQDAGPNDNLPLPIFATENGISGTHKKWSECTATEQKLAVYQAAKISKLRQDYAADLFHRLSWEKQLAELKALRT</sequence>
<name>A0A9P1DQ65_9DINO</name>
<dbReference type="EMBL" id="CAMXCT020005890">
    <property type="protein sequence ID" value="CAL1166876.1"/>
    <property type="molecule type" value="Genomic_DNA"/>
</dbReference>
<evidence type="ECO:0000313" key="3">
    <source>
        <dbReference type="Proteomes" id="UP001152797"/>
    </source>
</evidence>